<evidence type="ECO:0000313" key="2">
    <source>
        <dbReference type="Proteomes" id="UP000002640"/>
    </source>
</evidence>
<dbReference type="Proteomes" id="UP000002640">
    <property type="component" value="Unassembled WGS sequence"/>
</dbReference>
<dbReference type="EMBL" id="JH159157">
    <property type="protein sequence ID" value="EGZ11547.1"/>
    <property type="molecule type" value="Genomic_DNA"/>
</dbReference>
<dbReference type="GeneID" id="20650168"/>
<reference evidence="1 2" key="1">
    <citation type="journal article" date="2006" name="Science">
        <title>Phytophthora genome sequences uncover evolutionary origins and mechanisms of pathogenesis.</title>
        <authorList>
            <person name="Tyler B.M."/>
            <person name="Tripathy S."/>
            <person name="Zhang X."/>
            <person name="Dehal P."/>
            <person name="Jiang R.H."/>
            <person name="Aerts A."/>
            <person name="Arredondo F.D."/>
            <person name="Baxter L."/>
            <person name="Bensasson D."/>
            <person name="Beynon J.L."/>
            <person name="Chapman J."/>
            <person name="Damasceno C.M."/>
            <person name="Dorrance A.E."/>
            <person name="Dou D."/>
            <person name="Dickerman A.W."/>
            <person name="Dubchak I.L."/>
            <person name="Garbelotto M."/>
            <person name="Gijzen M."/>
            <person name="Gordon S.G."/>
            <person name="Govers F."/>
            <person name="Grunwald N.J."/>
            <person name="Huang W."/>
            <person name="Ivors K.L."/>
            <person name="Jones R.W."/>
            <person name="Kamoun S."/>
            <person name="Krampis K."/>
            <person name="Lamour K.H."/>
            <person name="Lee M.K."/>
            <person name="McDonald W.H."/>
            <person name="Medina M."/>
            <person name="Meijer H.J."/>
            <person name="Nordberg E.K."/>
            <person name="Maclean D.J."/>
            <person name="Ospina-Giraldo M.D."/>
            <person name="Morris P.F."/>
            <person name="Phuntumart V."/>
            <person name="Putnam N.H."/>
            <person name="Rash S."/>
            <person name="Rose J.K."/>
            <person name="Sakihama Y."/>
            <person name="Salamov A.A."/>
            <person name="Savidor A."/>
            <person name="Scheuring C.F."/>
            <person name="Smith B.M."/>
            <person name="Sobral B.W."/>
            <person name="Terry A."/>
            <person name="Torto-Alalibo T.A."/>
            <person name="Win J."/>
            <person name="Xu Z."/>
            <person name="Zhang H."/>
            <person name="Grigoriev I.V."/>
            <person name="Rokhsar D.S."/>
            <person name="Boore J.L."/>
        </authorList>
    </citation>
    <scope>NUCLEOTIDE SEQUENCE [LARGE SCALE GENOMIC DNA]</scope>
    <source>
        <strain evidence="1 2">P6497</strain>
    </source>
</reference>
<keyword evidence="2" id="KW-1185">Reference proteome</keyword>
<sequence length="616" mass="65521">MVSLQLPSHPQPANQNFQRPTGMRLYASRFTPLMAYLLATHGVAEASSCKTLLDSDSTLAKSLSSWTETDLTSIDFPTVFKEIDTALPWLSKCIAAIDPKAVYTSLASSSAVKNSLSVLENFGGDLSTADGWSSICTLFDGTIKPDVETVMKDVVMDALNSVDGCCDDFLSEVKTLMVSLQLPSHPQPANQNFQRPTGMRLYASRFTPLMAYLLATHGVAEASSCKTLLDSDSTLAKSLSSWTETDLTSIDFPTVFKEIDTALPWLSKCIAAIDPKAVYTSLASSSAVKNSLSVLENFGGDLSTADGWSSICTLFDGTIKPDVETVMKDVVMDALNSVDGCCDDFLSEVKTLFGGDALDDMVTKLLELGLNTECSERTYTNLKGTSTKEVCGYSIYKSFTFIETDDDTVSLLNLAQIPNDQICDAFAGKAFTNTKGASTTIGFGTNGADAMGICLEPIDTAMQYFKSWGIFSEAVDADGTSVSLSDLFTSGKSIRGNLLLDYAASELGLPRMGLRATEKVLFALGAVSTDDGDSETFLQDGFVEILDGMNSYAKALLLHVPNNGSCTFSDQSITLPYAEAASSVSTGTSAASSVKLSGVMTASAVLASSLLVSVLL</sequence>
<evidence type="ECO:0000313" key="1">
    <source>
        <dbReference type="EMBL" id="EGZ11547.1"/>
    </source>
</evidence>
<protein>
    <submittedName>
        <fullName evidence="1">Uncharacterized protein</fullName>
    </submittedName>
</protein>
<dbReference type="RefSeq" id="XP_009531880.1">
    <property type="nucleotide sequence ID" value="XM_009533585.1"/>
</dbReference>
<organism evidence="1 2">
    <name type="scientific">Phytophthora sojae (strain P6497)</name>
    <name type="common">Soybean stem and root rot agent</name>
    <name type="synonym">Phytophthora megasperma f. sp. glycines</name>
    <dbReference type="NCBI Taxonomy" id="1094619"/>
    <lineage>
        <taxon>Eukaryota</taxon>
        <taxon>Sar</taxon>
        <taxon>Stramenopiles</taxon>
        <taxon>Oomycota</taxon>
        <taxon>Peronosporomycetes</taxon>
        <taxon>Peronosporales</taxon>
        <taxon>Peronosporaceae</taxon>
        <taxon>Phytophthora</taxon>
    </lineage>
</organism>
<accession>G4ZVT3</accession>
<name>G4ZVT3_PHYSP</name>
<dbReference type="AlphaFoldDB" id="G4ZVT3"/>
<dbReference type="KEGG" id="psoj:PHYSODRAFT_361386"/>
<gene>
    <name evidence="1" type="ORF">PHYSODRAFT_361386</name>
</gene>
<proteinExistence type="predicted"/>
<dbReference type="InParanoid" id="G4ZVT3"/>